<proteinExistence type="inferred from homology"/>
<keyword evidence="3 6" id="KW-0238">DNA-binding</keyword>
<dbReference type="SUPFAM" id="SSF46785">
    <property type="entry name" value="Winged helix' DNA-binding domain"/>
    <property type="match status" value="1"/>
</dbReference>
<dbReference type="AlphaFoldDB" id="A0A1H0GI95"/>
<dbReference type="Pfam" id="PF00126">
    <property type="entry name" value="HTH_1"/>
    <property type="match status" value="1"/>
</dbReference>
<dbReference type="PROSITE" id="PS50931">
    <property type="entry name" value="HTH_LYSR"/>
    <property type="match status" value="1"/>
</dbReference>
<dbReference type="PANTHER" id="PTHR30346:SF30">
    <property type="entry name" value="SMALL NEUTRAL PROTEASE REGULATORY PROTEIN"/>
    <property type="match status" value="1"/>
</dbReference>
<name>A0A1H0GI95_9PSEU</name>
<dbReference type="InterPro" id="IPR000847">
    <property type="entry name" value="LysR_HTH_N"/>
</dbReference>
<evidence type="ECO:0000256" key="2">
    <source>
        <dbReference type="ARBA" id="ARBA00023015"/>
    </source>
</evidence>
<dbReference type="InterPro" id="IPR036388">
    <property type="entry name" value="WH-like_DNA-bd_sf"/>
</dbReference>
<dbReference type="Gene3D" id="3.40.190.10">
    <property type="entry name" value="Periplasmic binding protein-like II"/>
    <property type="match status" value="2"/>
</dbReference>
<accession>A0A1H0GI95</accession>
<protein>
    <submittedName>
        <fullName evidence="6">DNA-binding transcriptional regulator, LysR family</fullName>
    </submittedName>
</protein>
<dbReference type="Gene3D" id="1.10.10.10">
    <property type="entry name" value="Winged helix-like DNA-binding domain superfamily/Winged helix DNA-binding domain"/>
    <property type="match status" value="1"/>
</dbReference>
<dbReference type="EMBL" id="FNJB01000001">
    <property type="protein sequence ID" value="SDO06553.1"/>
    <property type="molecule type" value="Genomic_DNA"/>
</dbReference>
<feature type="domain" description="HTH lysR-type" evidence="5">
    <location>
        <begin position="4"/>
        <end position="61"/>
    </location>
</feature>
<keyword evidence="4" id="KW-0804">Transcription</keyword>
<evidence type="ECO:0000259" key="5">
    <source>
        <dbReference type="PROSITE" id="PS50931"/>
    </source>
</evidence>
<dbReference type="GO" id="GO:0003700">
    <property type="term" value="F:DNA-binding transcription factor activity"/>
    <property type="evidence" value="ECO:0007669"/>
    <property type="project" value="InterPro"/>
</dbReference>
<evidence type="ECO:0000256" key="4">
    <source>
        <dbReference type="ARBA" id="ARBA00023163"/>
    </source>
</evidence>
<dbReference type="CDD" id="cd08414">
    <property type="entry name" value="PBP2_LTTR_aromatics_like"/>
    <property type="match status" value="1"/>
</dbReference>
<keyword evidence="2" id="KW-0805">Transcription regulation</keyword>
<dbReference type="PANTHER" id="PTHR30346">
    <property type="entry name" value="TRANSCRIPTIONAL DUAL REGULATOR HCAR-RELATED"/>
    <property type="match status" value="1"/>
</dbReference>
<dbReference type="GO" id="GO:0032993">
    <property type="term" value="C:protein-DNA complex"/>
    <property type="evidence" value="ECO:0007669"/>
    <property type="project" value="TreeGrafter"/>
</dbReference>
<dbReference type="RefSeq" id="WP_091369965.1">
    <property type="nucleotide sequence ID" value="NZ_FNDV01000003.1"/>
</dbReference>
<evidence type="ECO:0000256" key="1">
    <source>
        <dbReference type="ARBA" id="ARBA00009437"/>
    </source>
</evidence>
<dbReference type="Pfam" id="PF03466">
    <property type="entry name" value="LysR_substrate"/>
    <property type="match status" value="1"/>
</dbReference>
<dbReference type="InterPro" id="IPR005119">
    <property type="entry name" value="LysR_subst-bd"/>
</dbReference>
<dbReference type="PRINTS" id="PR00039">
    <property type="entry name" value="HTHLYSR"/>
</dbReference>
<dbReference type="InterPro" id="IPR036390">
    <property type="entry name" value="WH_DNA-bd_sf"/>
</dbReference>
<evidence type="ECO:0000256" key="3">
    <source>
        <dbReference type="ARBA" id="ARBA00023125"/>
    </source>
</evidence>
<dbReference type="OrthoDB" id="3171102at2"/>
<dbReference type="STRING" id="504798.SAMN05421871_10363"/>
<reference evidence="7" key="1">
    <citation type="submission" date="2016-10" db="EMBL/GenBank/DDBJ databases">
        <authorList>
            <person name="Varghese N."/>
            <person name="Submissions S."/>
        </authorList>
    </citation>
    <scope>NUCLEOTIDE SEQUENCE [LARGE SCALE GENOMIC DNA]</scope>
    <source>
        <strain evidence="7">IBRC-M 10655</strain>
    </source>
</reference>
<keyword evidence="7" id="KW-1185">Reference proteome</keyword>
<dbReference type="Proteomes" id="UP000199651">
    <property type="component" value="Unassembled WGS sequence"/>
</dbReference>
<evidence type="ECO:0000313" key="6">
    <source>
        <dbReference type="EMBL" id="SDO06553.1"/>
    </source>
</evidence>
<organism evidence="6 7">
    <name type="scientific">Actinokineospora alba</name>
    <dbReference type="NCBI Taxonomy" id="504798"/>
    <lineage>
        <taxon>Bacteria</taxon>
        <taxon>Bacillati</taxon>
        <taxon>Actinomycetota</taxon>
        <taxon>Actinomycetes</taxon>
        <taxon>Pseudonocardiales</taxon>
        <taxon>Pseudonocardiaceae</taxon>
        <taxon>Actinokineospora</taxon>
    </lineage>
</organism>
<dbReference type="GO" id="GO:0003677">
    <property type="term" value="F:DNA binding"/>
    <property type="evidence" value="ECO:0007669"/>
    <property type="project" value="UniProtKB-KW"/>
</dbReference>
<evidence type="ECO:0000313" key="7">
    <source>
        <dbReference type="Proteomes" id="UP000199651"/>
    </source>
</evidence>
<dbReference type="SUPFAM" id="SSF53850">
    <property type="entry name" value="Periplasmic binding protein-like II"/>
    <property type="match status" value="1"/>
</dbReference>
<sequence length="328" mass="34948">MHELELRHLRVIIAVADAGSLSKAAVQLGISQPALTAQLQRLERRVGGLLFARSGTGVVPTDLGSYVLSAARLVLTDVDELMAGIKQRTQAVTVAGMIRVGGPPGLIVPLFATAIAERLGNAETSIDIDSNPVELARKVLDGKLDFAVLEENPGFRTPLPAQLHSRVMLSAPMFVALSETHRLAGVGDIDLRELADENWVLPPVGEVPEQLALLRACAGSGFTPKIKHQVSDSTTTRALVQAGAVTLAKPVAREGNGLVIRNIAGTPLRHEIVLIWHEESTLAGAAEQAPTSLLEAYSKLVDTNPLFAAWWAEHKDAPADGATRALRR</sequence>
<comment type="similarity">
    <text evidence="1">Belongs to the LysR transcriptional regulatory family.</text>
</comment>
<gene>
    <name evidence="6" type="ORF">SAMN05192558_101808</name>
</gene>